<proteinExistence type="predicted"/>
<dbReference type="Proteomes" id="UP000593567">
    <property type="component" value="Unassembled WGS sequence"/>
</dbReference>
<accession>A0A7J7JCJ8</accession>
<evidence type="ECO:0000256" key="1">
    <source>
        <dbReference type="SAM" id="Phobius"/>
    </source>
</evidence>
<sequence length="185" mass="20163">MRPKNRAIIILGSLHICTGVFLIGLVIKNIADTYKAEGSSPGERASSAAPLVTGLLAIFCGGFEVMDMFYDDSIKILHTIGTTVATTASASLLWKYSIIVYECNKTLLSLRYRCIYNEQTIKVHHYLLAFTVVSFFLGSVGVAMSAAALKKFFPSSKNSLEQEMWPSTLPVAEKNTIDLSSPASI</sequence>
<feature type="transmembrane region" description="Helical" evidence="1">
    <location>
        <begin position="126"/>
        <end position="149"/>
    </location>
</feature>
<feature type="transmembrane region" description="Helical" evidence="1">
    <location>
        <begin position="47"/>
        <end position="65"/>
    </location>
</feature>
<evidence type="ECO:0000313" key="2">
    <source>
        <dbReference type="EMBL" id="KAF6023920.1"/>
    </source>
</evidence>
<name>A0A7J7JCJ8_BUGNE</name>
<keyword evidence="3" id="KW-1185">Reference proteome</keyword>
<reference evidence="2" key="1">
    <citation type="submission" date="2020-06" db="EMBL/GenBank/DDBJ databases">
        <title>Draft genome of Bugula neritina, a colonial animal packing powerful symbionts and potential medicines.</title>
        <authorList>
            <person name="Rayko M."/>
        </authorList>
    </citation>
    <scope>NUCLEOTIDE SEQUENCE [LARGE SCALE GENOMIC DNA]</scope>
    <source>
        <strain evidence="2">Kwan_BN1</strain>
    </source>
</reference>
<dbReference type="AlphaFoldDB" id="A0A7J7JCJ8"/>
<organism evidence="2 3">
    <name type="scientific">Bugula neritina</name>
    <name type="common">Brown bryozoan</name>
    <name type="synonym">Sertularia neritina</name>
    <dbReference type="NCBI Taxonomy" id="10212"/>
    <lineage>
        <taxon>Eukaryota</taxon>
        <taxon>Metazoa</taxon>
        <taxon>Spiralia</taxon>
        <taxon>Lophotrochozoa</taxon>
        <taxon>Bryozoa</taxon>
        <taxon>Gymnolaemata</taxon>
        <taxon>Cheilostomatida</taxon>
        <taxon>Flustrina</taxon>
        <taxon>Buguloidea</taxon>
        <taxon>Bugulidae</taxon>
        <taxon>Bugula</taxon>
    </lineage>
</organism>
<protein>
    <submittedName>
        <fullName evidence="2">Uncharacterized protein</fullName>
    </submittedName>
</protein>
<keyword evidence="1" id="KW-0812">Transmembrane</keyword>
<keyword evidence="1" id="KW-1133">Transmembrane helix</keyword>
<comment type="caution">
    <text evidence="2">The sequence shown here is derived from an EMBL/GenBank/DDBJ whole genome shotgun (WGS) entry which is preliminary data.</text>
</comment>
<evidence type="ECO:0000313" key="3">
    <source>
        <dbReference type="Proteomes" id="UP000593567"/>
    </source>
</evidence>
<gene>
    <name evidence="2" type="ORF">EB796_017773</name>
</gene>
<feature type="transmembrane region" description="Helical" evidence="1">
    <location>
        <begin position="7"/>
        <end position="27"/>
    </location>
</feature>
<dbReference type="EMBL" id="VXIV02002647">
    <property type="protein sequence ID" value="KAF6023920.1"/>
    <property type="molecule type" value="Genomic_DNA"/>
</dbReference>
<keyword evidence="1" id="KW-0472">Membrane</keyword>